<evidence type="ECO:0000256" key="2">
    <source>
        <dbReference type="ARBA" id="ARBA00023043"/>
    </source>
</evidence>
<name>A0A921HE34_9PAST</name>
<sequence length="262" mass="28915">MKRLFLMLVLLVGLGGCMDNNYPLDGFTDKQKVLVKAIKAADVEKVKELVKVTDLEMKNDQSLPILTAAMFEAMGDLKSDKPTKRLQIITELVRAGAKVNKGGIFLDTPLAIALAQEHPALLEAMLAGGLDPNFVKERSPIIFEIRSNCKLDLMKVLVKYGANIEAKDTVGETPAHANIVTAPKLSYYLVSLGANLDSQNKYTGKTFAMSVFRMEKSLKEDFDDVKSGRYKGNLDVIKGDLEAVQKIKAIMIEKGIEWPPKQ</sequence>
<reference evidence="3" key="1">
    <citation type="journal article" date="2021" name="PeerJ">
        <title>Extensive microbial diversity within the chicken gut microbiome revealed by metagenomics and culture.</title>
        <authorList>
            <person name="Gilroy R."/>
            <person name="Ravi A."/>
            <person name="Getino M."/>
            <person name="Pursley I."/>
            <person name="Horton D.L."/>
            <person name="Alikhan N.F."/>
            <person name="Baker D."/>
            <person name="Gharbi K."/>
            <person name="Hall N."/>
            <person name="Watson M."/>
            <person name="Adriaenssens E.M."/>
            <person name="Foster-Nyarko E."/>
            <person name="Jarju S."/>
            <person name="Secka A."/>
            <person name="Antonio M."/>
            <person name="Oren A."/>
            <person name="Chaudhuri R.R."/>
            <person name="La Ragione R."/>
            <person name="Hildebrand F."/>
            <person name="Pallen M.J."/>
        </authorList>
    </citation>
    <scope>NUCLEOTIDE SEQUENCE</scope>
    <source>
        <strain evidence="3">ChiHjej11B10-15683</strain>
    </source>
</reference>
<dbReference type="PANTHER" id="PTHR24188">
    <property type="entry name" value="ANKYRIN REPEAT PROTEIN"/>
    <property type="match status" value="1"/>
</dbReference>
<reference evidence="3" key="2">
    <citation type="submission" date="2021-09" db="EMBL/GenBank/DDBJ databases">
        <authorList>
            <person name="Gilroy R."/>
        </authorList>
    </citation>
    <scope>NUCLEOTIDE SEQUENCE</scope>
    <source>
        <strain evidence="3">ChiHjej11B10-15683</strain>
    </source>
</reference>
<protein>
    <recommendedName>
        <fullName evidence="5">Ankyrin repeat domain-containing protein</fullName>
    </recommendedName>
</protein>
<dbReference type="SMART" id="SM00248">
    <property type="entry name" value="ANK"/>
    <property type="match status" value="3"/>
</dbReference>
<dbReference type="InterPro" id="IPR036770">
    <property type="entry name" value="Ankyrin_rpt-contain_sf"/>
</dbReference>
<evidence type="ECO:0000313" key="3">
    <source>
        <dbReference type="EMBL" id="HJF74972.1"/>
    </source>
</evidence>
<dbReference type="Gene3D" id="1.25.40.20">
    <property type="entry name" value="Ankyrin repeat-containing domain"/>
    <property type="match status" value="1"/>
</dbReference>
<evidence type="ECO:0008006" key="5">
    <source>
        <dbReference type="Google" id="ProtNLM"/>
    </source>
</evidence>
<evidence type="ECO:0000313" key="4">
    <source>
        <dbReference type="Proteomes" id="UP000749334"/>
    </source>
</evidence>
<evidence type="ECO:0000256" key="1">
    <source>
        <dbReference type="ARBA" id="ARBA00022737"/>
    </source>
</evidence>
<keyword evidence="1" id="KW-0677">Repeat</keyword>
<gene>
    <name evidence="3" type="ORF">K8W15_12475</name>
</gene>
<proteinExistence type="predicted"/>
<dbReference type="PANTHER" id="PTHR24188:SF29">
    <property type="entry name" value="GH09064P"/>
    <property type="match status" value="1"/>
</dbReference>
<dbReference type="SUPFAM" id="SSF48403">
    <property type="entry name" value="Ankyrin repeat"/>
    <property type="match status" value="1"/>
</dbReference>
<dbReference type="PROSITE" id="PS51257">
    <property type="entry name" value="PROKAR_LIPOPROTEIN"/>
    <property type="match status" value="1"/>
</dbReference>
<dbReference type="EMBL" id="DYVQ01000102">
    <property type="protein sequence ID" value="HJF74972.1"/>
    <property type="molecule type" value="Genomic_DNA"/>
</dbReference>
<dbReference type="AlphaFoldDB" id="A0A921HE34"/>
<dbReference type="Proteomes" id="UP000749334">
    <property type="component" value="Unassembled WGS sequence"/>
</dbReference>
<organism evidence="3 4">
    <name type="scientific">Gallibacterium anatis</name>
    <dbReference type="NCBI Taxonomy" id="750"/>
    <lineage>
        <taxon>Bacteria</taxon>
        <taxon>Pseudomonadati</taxon>
        <taxon>Pseudomonadota</taxon>
        <taxon>Gammaproteobacteria</taxon>
        <taxon>Pasteurellales</taxon>
        <taxon>Pasteurellaceae</taxon>
        <taxon>Gallibacterium</taxon>
    </lineage>
</organism>
<accession>A0A921HE34</accession>
<dbReference type="InterPro" id="IPR002110">
    <property type="entry name" value="Ankyrin_rpt"/>
</dbReference>
<comment type="caution">
    <text evidence="3">The sequence shown here is derived from an EMBL/GenBank/DDBJ whole genome shotgun (WGS) entry which is preliminary data.</text>
</comment>
<keyword evidence="2" id="KW-0040">ANK repeat</keyword>